<keyword evidence="3" id="KW-1185">Reference proteome</keyword>
<feature type="compositionally biased region" description="Low complexity" evidence="1">
    <location>
        <begin position="16"/>
        <end position="49"/>
    </location>
</feature>
<gene>
    <name evidence="2" type="ORF">GCM10008938_50900</name>
</gene>
<proteinExistence type="predicted"/>
<dbReference type="RefSeq" id="WP_189009108.1">
    <property type="nucleotide sequence ID" value="NZ_BMOD01000044.1"/>
</dbReference>
<evidence type="ECO:0008006" key="4">
    <source>
        <dbReference type="Google" id="ProtNLM"/>
    </source>
</evidence>
<protein>
    <recommendedName>
        <fullName evidence="4">CopG family transcriptional regulator</fullName>
    </recommendedName>
</protein>
<accession>A0ABQ2DL69</accession>
<evidence type="ECO:0000313" key="3">
    <source>
        <dbReference type="Proteomes" id="UP000632222"/>
    </source>
</evidence>
<evidence type="ECO:0000256" key="1">
    <source>
        <dbReference type="SAM" id="MobiDB-lite"/>
    </source>
</evidence>
<dbReference type="Proteomes" id="UP000632222">
    <property type="component" value="Unassembled WGS sequence"/>
</dbReference>
<feature type="region of interest" description="Disordered" evidence="1">
    <location>
        <begin position="1"/>
        <end position="78"/>
    </location>
</feature>
<dbReference type="EMBL" id="BMOD01000044">
    <property type="protein sequence ID" value="GGJ58591.1"/>
    <property type="molecule type" value="Genomic_DNA"/>
</dbReference>
<sequence length="122" mass="13140">MSRFANLKKIIETPEEIPAATPAATSTEHPAETPAAPAAPVVSLPAPAARVDPPQPETLAKRKRGRPEGKRSDPSYTSTTFYIEKEVLQGAQVKLIQEGKTRDVSEVVNALLKLWTAGNVKI</sequence>
<evidence type="ECO:0000313" key="2">
    <source>
        <dbReference type="EMBL" id="GGJ58591.1"/>
    </source>
</evidence>
<name>A0ABQ2DL69_9DEIO</name>
<reference evidence="3" key="1">
    <citation type="journal article" date="2019" name="Int. J. Syst. Evol. Microbiol.">
        <title>The Global Catalogue of Microorganisms (GCM) 10K type strain sequencing project: providing services to taxonomists for standard genome sequencing and annotation.</title>
        <authorList>
            <consortium name="The Broad Institute Genomics Platform"/>
            <consortium name="The Broad Institute Genome Sequencing Center for Infectious Disease"/>
            <person name="Wu L."/>
            <person name="Ma J."/>
        </authorList>
    </citation>
    <scope>NUCLEOTIDE SEQUENCE [LARGE SCALE GENOMIC DNA]</scope>
    <source>
        <strain evidence="3">JCM 14370</strain>
    </source>
</reference>
<organism evidence="2 3">
    <name type="scientific">Deinococcus roseus</name>
    <dbReference type="NCBI Taxonomy" id="392414"/>
    <lineage>
        <taxon>Bacteria</taxon>
        <taxon>Thermotogati</taxon>
        <taxon>Deinococcota</taxon>
        <taxon>Deinococci</taxon>
        <taxon>Deinococcales</taxon>
        <taxon>Deinococcaceae</taxon>
        <taxon>Deinococcus</taxon>
    </lineage>
</organism>
<comment type="caution">
    <text evidence="2">The sequence shown here is derived from an EMBL/GenBank/DDBJ whole genome shotgun (WGS) entry which is preliminary data.</text>
</comment>